<proteinExistence type="inferred from homology"/>
<keyword evidence="12" id="KW-0547">Nucleotide-binding</keyword>
<dbReference type="EC" id="2.7.7.62" evidence="9"/>
<accession>A0ABY4W847</accession>
<keyword evidence="11 18" id="KW-0808">Transferase</keyword>
<dbReference type="PANTHER" id="PTHR34848">
    <property type="match status" value="1"/>
</dbReference>
<sequence>MIALITGGVRSGKSRFATRYAAHLGQQGIFVATAVPFDDEMTERVRCHQREREQSAFYWKNVEKPYDLSEFFHVWRRDSEHNAKQTVVLVDCLTVWLSNWLLRYENDQPSQNVTKKIDELVGAIQDFPGTLLLVTNEVGYGLVPEYALGRYFRDLAGILNQRMATISDQVFLVTAGIPLEVKSKAYQIGE</sequence>
<dbReference type="EMBL" id="CP098755">
    <property type="protein sequence ID" value="USG63350.1"/>
    <property type="molecule type" value="Genomic_DNA"/>
</dbReference>
<dbReference type="PANTHER" id="PTHR34848:SF1">
    <property type="entry name" value="BIFUNCTIONAL ADENOSYLCOBALAMIN BIOSYNTHESIS PROTEIN COBU"/>
    <property type="match status" value="1"/>
</dbReference>
<evidence type="ECO:0000256" key="3">
    <source>
        <dbReference type="ARBA" id="ARBA00001522"/>
    </source>
</evidence>
<dbReference type="SUPFAM" id="SSF52540">
    <property type="entry name" value="P-loop containing nucleoside triphosphate hydrolases"/>
    <property type="match status" value="1"/>
</dbReference>
<evidence type="ECO:0000256" key="1">
    <source>
        <dbReference type="ARBA" id="ARBA00000312"/>
    </source>
</evidence>
<keyword evidence="15" id="KW-0342">GTP-binding</keyword>
<evidence type="ECO:0000256" key="14">
    <source>
        <dbReference type="ARBA" id="ARBA00022840"/>
    </source>
</evidence>
<dbReference type="RefSeq" id="WP_251870432.1">
    <property type="nucleotide sequence ID" value="NZ_CP098755.1"/>
</dbReference>
<evidence type="ECO:0000256" key="16">
    <source>
        <dbReference type="ARBA" id="ARBA00029570"/>
    </source>
</evidence>
<comment type="function">
    <text evidence="4">Catalyzes ATP-dependent phosphorylation of adenosylcobinamide and addition of GMP to adenosylcobinamide phosphate.</text>
</comment>
<evidence type="ECO:0000256" key="4">
    <source>
        <dbReference type="ARBA" id="ARBA00003889"/>
    </source>
</evidence>
<evidence type="ECO:0000256" key="5">
    <source>
        <dbReference type="ARBA" id="ARBA00004692"/>
    </source>
</evidence>
<comment type="catalytic activity">
    <reaction evidence="3">
        <text>adenosylcob(III)inamide + GTP = adenosylcob(III)inamide phosphate + GDP + H(+)</text>
        <dbReference type="Rhea" id="RHEA:15765"/>
        <dbReference type="ChEBI" id="CHEBI:2480"/>
        <dbReference type="ChEBI" id="CHEBI:15378"/>
        <dbReference type="ChEBI" id="CHEBI:37565"/>
        <dbReference type="ChEBI" id="CHEBI:58189"/>
        <dbReference type="ChEBI" id="CHEBI:58502"/>
        <dbReference type="EC" id="2.7.1.156"/>
    </reaction>
</comment>
<comment type="pathway">
    <text evidence="6">Cofactor biosynthesis; adenosylcobalamin biosynthesis; adenosylcobalamin from cob(II)yrinate a,c-diamide: step 5/7.</text>
</comment>
<dbReference type="EC" id="2.7.1.156" evidence="8"/>
<dbReference type="PIRSF" id="PIRSF006135">
    <property type="entry name" value="CobU"/>
    <property type="match status" value="1"/>
</dbReference>
<evidence type="ECO:0000313" key="19">
    <source>
        <dbReference type="Proteomes" id="UP001056500"/>
    </source>
</evidence>
<dbReference type="InterPro" id="IPR003203">
    <property type="entry name" value="CobU/CobP"/>
</dbReference>
<evidence type="ECO:0000256" key="12">
    <source>
        <dbReference type="ARBA" id="ARBA00022741"/>
    </source>
</evidence>
<dbReference type="NCBIfam" id="NF004469">
    <property type="entry name" value="PRK05800.1"/>
    <property type="match status" value="1"/>
</dbReference>
<dbReference type="InterPro" id="IPR027417">
    <property type="entry name" value="P-loop_NTPase"/>
</dbReference>
<keyword evidence="19" id="KW-1185">Reference proteome</keyword>
<evidence type="ECO:0000256" key="2">
    <source>
        <dbReference type="ARBA" id="ARBA00000711"/>
    </source>
</evidence>
<evidence type="ECO:0000256" key="15">
    <source>
        <dbReference type="ARBA" id="ARBA00023134"/>
    </source>
</evidence>
<evidence type="ECO:0000256" key="6">
    <source>
        <dbReference type="ARBA" id="ARBA00005159"/>
    </source>
</evidence>
<dbReference type="Pfam" id="PF02283">
    <property type="entry name" value="CobU"/>
    <property type="match status" value="1"/>
</dbReference>
<name>A0ABY4W847_9BACL</name>
<comment type="catalytic activity">
    <reaction evidence="1">
        <text>adenosylcob(III)inamide + ATP = adenosylcob(III)inamide phosphate + ADP + H(+)</text>
        <dbReference type="Rhea" id="RHEA:15769"/>
        <dbReference type="ChEBI" id="CHEBI:2480"/>
        <dbReference type="ChEBI" id="CHEBI:15378"/>
        <dbReference type="ChEBI" id="CHEBI:30616"/>
        <dbReference type="ChEBI" id="CHEBI:58502"/>
        <dbReference type="ChEBI" id="CHEBI:456216"/>
        <dbReference type="EC" id="2.7.1.156"/>
    </reaction>
</comment>
<gene>
    <name evidence="18" type="primary">cobU</name>
    <name evidence="18" type="ORF">NDK47_14270</name>
</gene>
<evidence type="ECO:0000256" key="13">
    <source>
        <dbReference type="ARBA" id="ARBA00022777"/>
    </source>
</evidence>
<dbReference type="Gene3D" id="3.40.50.300">
    <property type="entry name" value="P-loop containing nucleotide triphosphate hydrolases"/>
    <property type="match status" value="1"/>
</dbReference>
<evidence type="ECO:0000313" key="18">
    <source>
        <dbReference type="EMBL" id="USG63350.1"/>
    </source>
</evidence>
<keyword evidence="10" id="KW-0169">Cobalamin biosynthesis</keyword>
<dbReference type="CDD" id="cd00544">
    <property type="entry name" value="CobU"/>
    <property type="match status" value="1"/>
</dbReference>
<comment type="pathway">
    <text evidence="5">Cofactor biosynthesis; adenosylcobalamin biosynthesis; adenosylcobalamin from cob(II)yrinate a,c-diamide: step 6/7.</text>
</comment>
<evidence type="ECO:0000256" key="17">
    <source>
        <dbReference type="ARBA" id="ARBA00030571"/>
    </source>
</evidence>
<keyword evidence="18" id="KW-0548">Nucleotidyltransferase</keyword>
<evidence type="ECO:0000256" key="8">
    <source>
        <dbReference type="ARBA" id="ARBA00012016"/>
    </source>
</evidence>
<protein>
    <recommendedName>
        <fullName evidence="16">Adenosylcobinamide kinase</fullName>
        <ecNumber evidence="8">2.7.1.156</ecNumber>
        <ecNumber evidence="9">2.7.7.62</ecNumber>
    </recommendedName>
    <alternativeName>
        <fullName evidence="17">Adenosylcobinamide-phosphate guanylyltransferase</fullName>
    </alternativeName>
</protein>
<evidence type="ECO:0000256" key="7">
    <source>
        <dbReference type="ARBA" id="ARBA00007490"/>
    </source>
</evidence>
<evidence type="ECO:0000256" key="10">
    <source>
        <dbReference type="ARBA" id="ARBA00022573"/>
    </source>
</evidence>
<comment type="similarity">
    <text evidence="7">Belongs to the CobU/CobP family.</text>
</comment>
<dbReference type="GO" id="GO:0043752">
    <property type="term" value="F:adenosylcobinamide kinase activity"/>
    <property type="evidence" value="ECO:0007669"/>
    <property type="project" value="UniProtKB-EC"/>
</dbReference>
<evidence type="ECO:0000256" key="11">
    <source>
        <dbReference type="ARBA" id="ARBA00022679"/>
    </source>
</evidence>
<keyword evidence="14" id="KW-0067">ATP-binding</keyword>
<reference evidence="18" key="1">
    <citation type="submission" date="2022-06" db="EMBL/GenBank/DDBJ databases">
        <title>Genome sequencing of Brevibacillus sp. BB3-R1.</title>
        <authorList>
            <person name="Heo J."/>
            <person name="Lee D."/>
            <person name="Won M."/>
            <person name="Han B.-H."/>
            <person name="Hong S.-B."/>
            <person name="Kwon S.-W."/>
        </authorList>
    </citation>
    <scope>NUCLEOTIDE SEQUENCE</scope>
    <source>
        <strain evidence="18">BB3-R1</strain>
    </source>
</reference>
<keyword evidence="13 18" id="KW-0418">Kinase</keyword>
<comment type="catalytic activity">
    <reaction evidence="2">
        <text>adenosylcob(III)inamide phosphate + GTP + H(+) = adenosylcob(III)inamide-GDP + diphosphate</text>
        <dbReference type="Rhea" id="RHEA:22712"/>
        <dbReference type="ChEBI" id="CHEBI:15378"/>
        <dbReference type="ChEBI" id="CHEBI:33019"/>
        <dbReference type="ChEBI" id="CHEBI:37565"/>
        <dbReference type="ChEBI" id="CHEBI:58502"/>
        <dbReference type="ChEBI" id="CHEBI:60487"/>
        <dbReference type="EC" id="2.7.7.62"/>
    </reaction>
</comment>
<dbReference type="GO" id="GO:0008820">
    <property type="term" value="F:cobinamide phosphate guanylyltransferase activity"/>
    <property type="evidence" value="ECO:0007669"/>
    <property type="project" value="UniProtKB-EC"/>
</dbReference>
<dbReference type="Proteomes" id="UP001056500">
    <property type="component" value="Chromosome"/>
</dbReference>
<evidence type="ECO:0000256" key="9">
    <source>
        <dbReference type="ARBA" id="ARBA00012523"/>
    </source>
</evidence>
<organism evidence="18 19">
    <name type="scientific">Brevibacillus ruminantium</name>
    <dbReference type="NCBI Taxonomy" id="2950604"/>
    <lineage>
        <taxon>Bacteria</taxon>
        <taxon>Bacillati</taxon>
        <taxon>Bacillota</taxon>
        <taxon>Bacilli</taxon>
        <taxon>Bacillales</taxon>
        <taxon>Paenibacillaceae</taxon>
        <taxon>Brevibacillus</taxon>
    </lineage>
</organism>